<evidence type="ECO:0000313" key="5">
    <source>
        <dbReference type="Proteomes" id="UP001630127"/>
    </source>
</evidence>
<keyword evidence="5" id="KW-1185">Reference proteome</keyword>
<dbReference type="Proteomes" id="UP001630127">
    <property type="component" value="Unassembled WGS sequence"/>
</dbReference>
<dbReference type="InterPro" id="IPR051826">
    <property type="entry name" value="E3_ubiquitin-ligase_domain"/>
</dbReference>
<dbReference type="InterPro" id="IPR001841">
    <property type="entry name" value="Znf_RING"/>
</dbReference>
<dbReference type="PANTHER" id="PTHR22765">
    <property type="entry name" value="RING FINGER AND PROTEASE ASSOCIATED DOMAIN-CONTAINING"/>
    <property type="match status" value="1"/>
</dbReference>
<organism evidence="4 5">
    <name type="scientific">Cinchona calisaya</name>
    <dbReference type="NCBI Taxonomy" id="153742"/>
    <lineage>
        <taxon>Eukaryota</taxon>
        <taxon>Viridiplantae</taxon>
        <taxon>Streptophyta</taxon>
        <taxon>Embryophyta</taxon>
        <taxon>Tracheophyta</taxon>
        <taxon>Spermatophyta</taxon>
        <taxon>Magnoliopsida</taxon>
        <taxon>eudicotyledons</taxon>
        <taxon>Gunneridae</taxon>
        <taxon>Pentapetalae</taxon>
        <taxon>asterids</taxon>
        <taxon>lamiids</taxon>
        <taxon>Gentianales</taxon>
        <taxon>Rubiaceae</taxon>
        <taxon>Cinchonoideae</taxon>
        <taxon>Cinchoneae</taxon>
        <taxon>Cinchona</taxon>
    </lineage>
</organism>
<evidence type="ECO:0000313" key="4">
    <source>
        <dbReference type="EMBL" id="KAL3533038.1"/>
    </source>
</evidence>
<dbReference type="Pfam" id="PF13639">
    <property type="entry name" value="zf-RING_2"/>
    <property type="match status" value="1"/>
</dbReference>
<gene>
    <name evidence="4" type="ORF">ACH5RR_006559</name>
</gene>
<feature type="domain" description="RING-type" evidence="3">
    <location>
        <begin position="273"/>
        <end position="316"/>
    </location>
</feature>
<name>A0ABD3APD0_9GENT</name>
<evidence type="ECO:0000256" key="1">
    <source>
        <dbReference type="PROSITE-ProRule" id="PRU00175"/>
    </source>
</evidence>
<dbReference type="SUPFAM" id="SSF57850">
    <property type="entry name" value="RING/U-box"/>
    <property type="match status" value="1"/>
</dbReference>
<dbReference type="GO" id="GO:0008270">
    <property type="term" value="F:zinc ion binding"/>
    <property type="evidence" value="ECO:0007669"/>
    <property type="project" value="UniProtKB-KW"/>
</dbReference>
<comment type="caution">
    <text evidence="4">The sequence shown here is derived from an EMBL/GenBank/DDBJ whole genome shotgun (WGS) entry which is preliminary data.</text>
</comment>
<keyword evidence="1" id="KW-0479">Metal-binding</keyword>
<dbReference type="EMBL" id="JBJUIK010000003">
    <property type="protein sequence ID" value="KAL3533038.1"/>
    <property type="molecule type" value="Genomic_DNA"/>
</dbReference>
<dbReference type="Gene3D" id="3.30.40.10">
    <property type="entry name" value="Zinc/RING finger domain, C3HC4 (zinc finger)"/>
    <property type="match status" value="1"/>
</dbReference>
<sequence>MVPLAEIFHCQTVHLFRWNEEILRQKIADSQGIALFHIASCYRMFRMPRTGHIDEIESIHEVRQIVVNFNLSELLAKDHNLGPNLVRETKQFLPQTDENLGREISNYLFTHFQFDPETILKPNSPKTVIVIDVLRILKLLLDNVVLDNGEDCKVSQIFPPSRTLEDVDEHEDDEVLSLDNIEDSNITISQILHPGRTLENVDEHEDDENENEDDDYEDNLSLNNLKYLLGLRSYFNVRRRGRPLTRVESRGFVEISPVVLKKRNEFDKRVHTCAICLDGFVDVDDDKILTTKCLHAFHSYCISKWLYNKNSCPTCRLVLPLSDIYLFSTTK</sequence>
<proteinExistence type="predicted"/>
<dbReference type="InterPro" id="IPR013083">
    <property type="entry name" value="Znf_RING/FYVE/PHD"/>
</dbReference>
<dbReference type="AlphaFoldDB" id="A0ABD3APD0"/>
<evidence type="ECO:0000259" key="3">
    <source>
        <dbReference type="PROSITE" id="PS50089"/>
    </source>
</evidence>
<feature type="region of interest" description="Disordered" evidence="2">
    <location>
        <begin position="197"/>
        <end position="218"/>
    </location>
</feature>
<dbReference type="SMART" id="SM00184">
    <property type="entry name" value="RING"/>
    <property type="match status" value="1"/>
</dbReference>
<accession>A0ABD3APD0</accession>
<evidence type="ECO:0000256" key="2">
    <source>
        <dbReference type="SAM" id="MobiDB-lite"/>
    </source>
</evidence>
<feature type="compositionally biased region" description="Acidic residues" evidence="2">
    <location>
        <begin position="200"/>
        <end position="218"/>
    </location>
</feature>
<reference evidence="4 5" key="1">
    <citation type="submission" date="2024-11" db="EMBL/GenBank/DDBJ databases">
        <title>A near-complete genome assembly of Cinchona calisaya.</title>
        <authorList>
            <person name="Lian D.C."/>
            <person name="Zhao X.W."/>
            <person name="Wei L."/>
        </authorList>
    </citation>
    <scope>NUCLEOTIDE SEQUENCE [LARGE SCALE GENOMIC DNA]</scope>
    <source>
        <tissue evidence="4">Nenye</tissue>
    </source>
</reference>
<keyword evidence="1" id="KW-0863">Zinc-finger</keyword>
<keyword evidence="1" id="KW-0862">Zinc</keyword>
<protein>
    <recommendedName>
        <fullName evidence="3">RING-type domain-containing protein</fullName>
    </recommendedName>
</protein>
<dbReference type="PROSITE" id="PS50089">
    <property type="entry name" value="ZF_RING_2"/>
    <property type="match status" value="1"/>
</dbReference>